<dbReference type="GO" id="GO:0008380">
    <property type="term" value="P:RNA splicing"/>
    <property type="evidence" value="ECO:0007669"/>
    <property type="project" value="UniProtKB-KW"/>
</dbReference>
<reference evidence="11 12" key="1">
    <citation type="submission" date="2017-07" db="EMBL/GenBank/DDBJ databases">
        <title>Genome sequence of the Sordaria macrospora wild type strain R19027.</title>
        <authorList>
            <person name="Nowrousian M."/>
            <person name="Teichert I."/>
            <person name="Kueck U."/>
        </authorList>
    </citation>
    <scope>NUCLEOTIDE SEQUENCE [LARGE SCALE GENOMIC DNA]</scope>
    <source>
        <strain evidence="11 12">R19027</strain>
        <tissue evidence="11">Mycelium</tissue>
    </source>
</reference>
<dbReference type="InterPro" id="IPR012677">
    <property type="entry name" value="Nucleotide-bd_a/b_plait_sf"/>
</dbReference>
<dbReference type="InterPro" id="IPR034894">
    <property type="entry name" value="Nrd1/Seb1_RRM"/>
</dbReference>
<feature type="domain" description="CID" evidence="10">
    <location>
        <begin position="7"/>
        <end position="161"/>
    </location>
</feature>
<dbReference type="InterPro" id="IPR000504">
    <property type="entry name" value="RRM_dom"/>
</dbReference>
<gene>
    <name evidence="11" type="ORF">SMACR_02402</name>
</gene>
<dbReference type="InterPro" id="IPR048892">
    <property type="entry name" value="Nrd1_Seb1_dom2"/>
</dbReference>
<evidence type="ECO:0000256" key="7">
    <source>
        <dbReference type="PROSITE-ProRule" id="PRU00176"/>
    </source>
</evidence>
<feature type="compositionally biased region" description="Basic and acidic residues" evidence="8">
    <location>
        <begin position="397"/>
        <end position="413"/>
    </location>
</feature>
<organism evidence="11 12">
    <name type="scientific">Sordaria macrospora</name>
    <dbReference type="NCBI Taxonomy" id="5147"/>
    <lineage>
        <taxon>Eukaryota</taxon>
        <taxon>Fungi</taxon>
        <taxon>Dikarya</taxon>
        <taxon>Ascomycota</taxon>
        <taxon>Pezizomycotina</taxon>
        <taxon>Sordariomycetes</taxon>
        <taxon>Sordariomycetidae</taxon>
        <taxon>Sordariales</taxon>
        <taxon>Sordariaceae</taxon>
        <taxon>Sordaria</taxon>
    </lineage>
</organism>
<feature type="compositionally biased region" description="Basic residues" evidence="8">
    <location>
        <begin position="417"/>
        <end position="428"/>
    </location>
</feature>
<feature type="compositionally biased region" description="Pro residues" evidence="8">
    <location>
        <begin position="368"/>
        <end position="386"/>
    </location>
</feature>
<feature type="region of interest" description="Disordered" evidence="8">
    <location>
        <begin position="365"/>
        <end position="497"/>
    </location>
</feature>
<protein>
    <recommendedName>
        <fullName evidence="13">NRD1 protein</fullName>
    </recommendedName>
</protein>
<dbReference type="GO" id="GO:0036002">
    <property type="term" value="F:pre-mRNA binding"/>
    <property type="evidence" value="ECO:0007669"/>
    <property type="project" value="TreeGrafter"/>
</dbReference>
<feature type="compositionally biased region" description="Polar residues" evidence="8">
    <location>
        <begin position="157"/>
        <end position="166"/>
    </location>
</feature>
<dbReference type="SMART" id="SM00360">
    <property type="entry name" value="RRM"/>
    <property type="match status" value="1"/>
</dbReference>
<keyword evidence="3" id="KW-0507">mRNA processing</keyword>
<dbReference type="EMBL" id="NMPR01000183">
    <property type="protein sequence ID" value="KAA8628448.1"/>
    <property type="molecule type" value="Genomic_DNA"/>
</dbReference>
<evidence type="ECO:0000256" key="4">
    <source>
        <dbReference type="ARBA" id="ARBA00022884"/>
    </source>
</evidence>
<dbReference type="FunFam" id="3.30.70.330:FF:000397">
    <property type="entry name" value="RNA binding protein Nrd1"/>
    <property type="match status" value="1"/>
</dbReference>
<dbReference type="CDD" id="cd16984">
    <property type="entry name" value="CID_Nrd1_like"/>
    <property type="match status" value="1"/>
</dbReference>
<evidence type="ECO:0000259" key="10">
    <source>
        <dbReference type="PROSITE" id="PS51391"/>
    </source>
</evidence>
<evidence type="ECO:0000313" key="12">
    <source>
        <dbReference type="Proteomes" id="UP000433876"/>
    </source>
</evidence>
<dbReference type="FunFam" id="1.25.40.90:FF:000026">
    <property type="entry name" value="RNA binding protein Nrd1"/>
    <property type="match status" value="1"/>
</dbReference>
<keyword evidence="4 7" id="KW-0694">RNA-binding</keyword>
<dbReference type="PANTHER" id="PTHR14089">
    <property type="entry name" value="PRE-MRNA-SPLICING FACTOR RBM22"/>
    <property type="match status" value="1"/>
</dbReference>
<comment type="caution">
    <text evidence="11">The sequence shown here is derived from an EMBL/GenBank/DDBJ whole genome shotgun (WGS) entry which is preliminary data.</text>
</comment>
<dbReference type="PANTHER" id="PTHR14089:SF2">
    <property type="entry name" value="PRE-MRNA-SPLICING FACTOR CWC2"/>
    <property type="match status" value="1"/>
</dbReference>
<keyword evidence="5" id="KW-0508">mRNA splicing</keyword>
<feature type="compositionally biased region" description="Basic and acidic residues" evidence="8">
    <location>
        <begin position="692"/>
        <end position="709"/>
    </location>
</feature>
<dbReference type="InterPro" id="IPR035979">
    <property type="entry name" value="RBD_domain_sf"/>
</dbReference>
<dbReference type="GO" id="GO:0071007">
    <property type="term" value="C:U2-type catalytic step 2 spliceosome"/>
    <property type="evidence" value="ECO:0007669"/>
    <property type="project" value="TreeGrafter"/>
</dbReference>
<dbReference type="AlphaFoldDB" id="A0A8S8ZH11"/>
<feature type="region of interest" description="Disordered" evidence="8">
    <location>
        <begin position="157"/>
        <end position="202"/>
    </location>
</feature>
<dbReference type="SMART" id="SM00582">
    <property type="entry name" value="RPR"/>
    <property type="match status" value="1"/>
</dbReference>
<dbReference type="Gene3D" id="3.30.70.330">
    <property type="match status" value="1"/>
</dbReference>
<dbReference type="Pfam" id="PF04818">
    <property type="entry name" value="CID"/>
    <property type="match status" value="1"/>
</dbReference>
<dbReference type="SUPFAM" id="SSF54928">
    <property type="entry name" value="RNA-binding domain, RBD"/>
    <property type="match status" value="1"/>
</dbReference>
<dbReference type="Gene3D" id="1.25.40.90">
    <property type="match status" value="1"/>
</dbReference>
<dbReference type="Pfam" id="PF21380">
    <property type="entry name" value="Nrd1-Seb1_dom2"/>
    <property type="match status" value="1"/>
</dbReference>
<dbReference type="GO" id="GO:0010629">
    <property type="term" value="P:negative regulation of gene expression"/>
    <property type="evidence" value="ECO:0007669"/>
    <property type="project" value="UniProtKB-ARBA"/>
</dbReference>
<dbReference type="VEuPathDB" id="FungiDB:SMAC_02402"/>
<dbReference type="PROSITE" id="PS51391">
    <property type="entry name" value="CID"/>
    <property type="match status" value="1"/>
</dbReference>
<dbReference type="Proteomes" id="UP000433876">
    <property type="component" value="Unassembled WGS sequence"/>
</dbReference>
<comment type="subcellular location">
    <subcellularLocation>
        <location evidence="1">Nucleus</location>
    </subcellularLocation>
</comment>
<evidence type="ECO:0000259" key="9">
    <source>
        <dbReference type="PROSITE" id="PS50102"/>
    </source>
</evidence>
<proteinExistence type="predicted"/>
<evidence type="ECO:0008006" key="13">
    <source>
        <dbReference type="Google" id="ProtNLM"/>
    </source>
</evidence>
<dbReference type="SUPFAM" id="SSF48464">
    <property type="entry name" value="ENTH/VHS domain"/>
    <property type="match status" value="1"/>
</dbReference>
<keyword evidence="3" id="KW-0747">Spliceosome</keyword>
<keyword evidence="2" id="KW-0597">Phosphoprotein</keyword>
<evidence type="ECO:0000256" key="1">
    <source>
        <dbReference type="ARBA" id="ARBA00004123"/>
    </source>
</evidence>
<evidence type="ECO:0000256" key="6">
    <source>
        <dbReference type="ARBA" id="ARBA00023242"/>
    </source>
</evidence>
<evidence type="ECO:0000256" key="5">
    <source>
        <dbReference type="ARBA" id="ARBA00023187"/>
    </source>
</evidence>
<accession>A0A8S8ZH11</accession>
<keyword evidence="6" id="KW-0539">Nucleus</keyword>
<evidence type="ECO:0000256" key="3">
    <source>
        <dbReference type="ARBA" id="ARBA00022728"/>
    </source>
</evidence>
<feature type="region of interest" description="Disordered" evidence="8">
    <location>
        <begin position="638"/>
        <end position="719"/>
    </location>
</feature>
<dbReference type="GO" id="GO:0071006">
    <property type="term" value="C:U2-type catalytic step 1 spliceosome"/>
    <property type="evidence" value="ECO:0007669"/>
    <property type="project" value="TreeGrafter"/>
</dbReference>
<dbReference type="GO" id="GO:0017070">
    <property type="term" value="F:U6 snRNA binding"/>
    <property type="evidence" value="ECO:0007669"/>
    <property type="project" value="TreeGrafter"/>
</dbReference>
<dbReference type="InterPro" id="IPR008942">
    <property type="entry name" value="ENTH_VHS"/>
</dbReference>
<evidence type="ECO:0000256" key="2">
    <source>
        <dbReference type="ARBA" id="ARBA00022553"/>
    </source>
</evidence>
<dbReference type="PROSITE" id="PS50102">
    <property type="entry name" value="RRM"/>
    <property type="match status" value="1"/>
</dbReference>
<evidence type="ECO:0000256" key="8">
    <source>
        <dbReference type="SAM" id="MobiDB-lite"/>
    </source>
</evidence>
<dbReference type="InterPro" id="IPR039171">
    <property type="entry name" value="Cwc2/Slt11"/>
</dbReference>
<evidence type="ECO:0000313" key="11">
    <source>
        <dbReference type="EMBL" id="KAA8628448.1"/>
    </source>
</evidence>
<dbReference type="GO" id="GO:0000974">
    <property type="term" value="C:Prp19 complex"/>
    <property type="evidence" value="ECO:0007669"/>
    <property type="project" value="TreeGrafter"/>
</dbReference>
<dbReference type="GO" id="GO:0006369">
    <property type="term" value="P:termination of RNA polymerase II transcription"/>
    <property type="evidence" value="ECO:0007669"/>
    <property type="project" value="UniProtKB-ARBA"/>
</dbReference>
<dbReference type="GO" id="GO:0031126">
    <property type="term" value="P:sno(s)RNA 3'-end processing"/>
    <property type="evidence" value="ECO:0007669"/>
    <property type="project" value="UniProtKB-ARBA"/>
</dbReference>
<feature type="compositionally biased region" description="Basic and acidic residues" evidence="8">
    <location>
        <begin position="429"/>
        <end position="443"/>
    </location>
</feature>
<feature type="compositionally biased region" description="Basic and acidic residues" evidence="8">
    <location>
        <begin position="455"/>
        <end position="473"/>
    </location>
</feature>
<name>A0A8S8ZH11_SORMA</name>
<dbReference type="CDD" id="cd12331">
    <property type="entry name" value="RRM_NRD1_SEB1_like"/>
    <property type="match status" value="1"/>
</dbReference>
<dbReference type="InterPro" id="IPR006569">
    <property type="entry name" value="CID_dom"/>
</dbReference>
<dbReference type="GO" id="GO:0031124">
    <property type="term" value="P:mRNA 3'-end processing"/>
    <property type="evidence" value="ECO:0007669"/>
    <property type="project" value="UniProtKB-ARBA"/>
</dbReference>
<dbReference type="Pfam" id="PF00076">
    <property type="entry name" value="RRM_1"/>
    <property type="match status" value="1"/>
</dbReference>
<sequence length="745" mass="79977">MSSTLSSSQAAVAELEKGLGEMQNLKPPGVSGSKISSLTQLCLNNVQHESQLVQKLYTHYKKTPNTHKLGVLYVVDSVARKWLDQAKARGQPVTLGAPDGTYAAGVHRVTELMPMFMNAIISSAPEDQKEKIKKLVDIWDKGQTFPPDMVNTFKQKLNAHQQQQNVSTTPPGSPPPNPLGFLQAQAASRPAPTPTTSTTMPPNILETLANLARLNANAAQSNPSAATPAPAPAVTAAVAPSPVHMGVPQIPPITSSTPHLFPSAGQPSNGALPAGYLPGVGHSGMSYLPASQPVVQSMNMPPTMPFGFQAPAAQPAQPAQVPAVTPVANPAGTAQLISALVAQGVAYDKIATIIQTLGQGNGSALTAPPQPVAQPPYPGYAAPPPAGGVSAAPAWEPVRHDESRDCNGYRDGMRSPNRPRGRSRSRSPRRWDVRGSPRSRGNDRFGYGRSTPPRGRPDDRGRDRDVRIPDYRQRSPPNRRHQSPGQEPPTEKWVKHDPSLPNGHIKVYSRTLFVGGVTCSEAELRSIFGHYGEVQTCIVNKEKRHAFVKMYYRQDAENAKKAMEENRGPDVQLRTRWGVGFGPRDCSDYQTGISVIPIHKLTEADRKWMLTAPYGGSGGQPITTGLVVEEPDIEIGAGVSSKAISRRMQTDKGGNHGPKSSRRDDEPQHPNGNAGGPPPAGNRWRHGREKHRNNSGDDRRGDRNDKSAANDDPIVMGLPGNITVGPNGINFPPNYAFSSNSTANN</sequence>
<feature type="domain" description="RRM" evidence="9">
    <location>
        <begin position="510"/>
        <end position="580"/>
    </location>
</feature>